<dbReference type="GO" id="GO:0016301">
    <property type="term" value="F:kinase activity"/>
    <property type="evidence" value="ECO:0007669"/>
    <property type="project" value="UniProtKB-KW"/>
</dbReference>
<dbReference type="InterPro" id="IPR036097">
    <property type="entry name" value="HisK_dim/P_sf"/>
</dbReference>
<dbReference type="PANTHER" id="PTHR43547:SF2">
    <property type="entry name" value="HYBRID SIGNAL TRANSDUCTION HISTIDINE KINASE C"/>
    <property type="match status" value="1"/>
</dbReference>
<keyword evidence="6" id="KW-1185">Reference proteome</keyword>
<dbReference type="EMBL" id="JAYGJQ010000002">
    <property type="protein sequence ID" value="MEA9356970.1"/>
    <property type="molecule type" value="Genomic_DNA"/>
</dbReference>
<dbReference type="SUPFAM" id="SSF55874">
    <property type="entry name" value="ATPase domain of HSP90 chaperone/DNA topoisomerase II/histidine kinase"/>
    <property type="match status" value="1"/>
</dbReference>
<sequence>MEFTGELSHSTEKQVEVCDRFLTSPERLKALQDTGLMDSPTEIAFDRLANLAARILKVPLTIVSFVSDKKQFFKAGHGLPAPYDVIREVPIDGSICRYTLQGEPIISNDASTDPLLKFHPATKPWGIGAFIALPIMTDDGHSIGAFCAVDSKARVWSEDDIEVMRELTASIMTEINLRSQIEKLKSERVMRETFVAALTHDLRTPLAASKLGAQLLIRSNPESGQVKKTAERITENIDRADYMIQDLLDVSQLNIGEKIPLDIVECNLIKLINRSLEDFKALYADRFDLIAEEDICGHWDESAIRRIVDNLASNAIKYGSKDSPIKIIVKKLENNVQIHIHNEGTPINEADQSHIFEPFHRSVSAAQGNQKGWGLGLALVRGLVEGHGGKISLESSLEKGTTFIITIPVDSRNISK</sequence>
<dbReference type="SMART" id="SM00388">
    <property type="entry name" value="HisKA"/>
    <property type="match status" value="1"/>
</dbReference>
<protein>
    <recommendedName>
        <fullName evidence="2">histidine kinase</fullName>
        <ecNumber evidence="2">2.7.13.3</ecNumber>
    </recommendedName>
</protein>
<dbReference type="InterPro" id="IPR003594">
    <property type="entry name" value="HATPase_dom"/>
</dbReference>
<dbReference type="EC" id="2.7.13.3" evidence="2"/>
<dbReference type="InterPro" id="IPR003018">
    <property type="entry name" value="GAF"/>
</dbReference>
<reference evidence="5 6" key="1">
    <citation type="submission" date="2023-11" db="EMBL/GenBank/DDBJ databases">
        <title>A Novel Polar Bacteriovorax (B. antarcticus) Isolated from the Biocrust in Antarctica.</title>
        <authorList>
            <person name="Mun W."/>
            <person name="Choi S.Y."/>
            <person name="Mitchell R.J."/>
        </authorList>
    </citation>
    <scope>NUCLEOTIDE SEQUENCE [LARGE SCALE GENOMIC DNA]</scope>
    <source>
        <strain evidence="5 6">PP10</strain>
    </source>
</reference>
<evidence type="ECO:0000313" key="6">
    <source>
        <dbReference type="Proteomes" id="UP001302274"/>
    </source>
</evidence>
<evidence type="ECO:0000256" key="1">
    <source>
        <dbReference type="ARBA" id="ARBA00000085"/>
    </source>
</evidence>
<keyword evidence="5" id="KW-0808">Transferase</keyword>
<dbReference type="CDD" id="cd00082">
    <property type="entry name" value="HisKA"/>
    <property type="match status" value="1"/>
</dbReference>
<comment type="caution">
    <text evidence="5">The sequence shown here is derived from an EMBL/GenBank/DDBJ whole genome shotgun (WGS) entry which is preliminary data.</text>
</comment>
<dbReference type="InterPro" id="IPR005467">
    <property type="entry name" value="His_kinase_dom"/>
</dbReference>
<keyword evidence="3" id="KW-0597">Phosphoprotein</keyword>
<dbReference type="Proteomes" id="UP001302274">
    <property type="component" value="Unassembled WGS sequence"/>
</dbReference>
<evidence type="ECO:0000259" key="4">
    <source>
        <dbReference type="PROSITE" id="PS50109"/>
    </source>
</evidence>
<feature type="domain" description="Histidine kinase" evidence="4">
    <location>
        <begin position="197"/>
        <end position="411"/>
    </location>
</feature>
<dbReference type="RefSeq" id="WP_323576864.1">
    <property type="nucleotide sequence ID" value="NZ_JAYGJQ010000002.1"/>
</dbReference>
<dbReference type="SUPFAM" id="SSF47384">
    <property type="entry name" value="Homodimeric domain of signal transducing histidine kinase"/>
    <property type="match status" value="1"/>
</dbReference>
<dbReference type="Pfam" id="PF02518">
    <property type="entry name" value="HATPase_c"/>
    <property type="match status" value="1"/>
</dbReference>
<dbReference type="Gene3D" id="3.30.450.40">
    <property type="match status" value="1"/>
</dbReference>
<gene>
    <name evidence="5" type="ORF">SHI21_12165</name>
</gene>
<dbReference type="PROSITE" id="PS50109">
    <property type="entry name" value="HIS_KIN"/>
    <property type="match status" value="1"/>
</dbReference>
<dbReference type="PRINTS" id="PR00344">
    <property type="entry name" value="BCTRLSENSOR"/>
</dbReference>
<dbReference type="SUPFAM" id="SSF55781">
    <property type="entry name" value="GAF domain-like"/>
    <property type="match status" value="1"/>
</dbReference>
<dbReference type="CDD" id="cd00075">
    <property type="entry name" value="HATPase"/>
    <property type="match status" value="1"/>
</dbReference>
<dbReference type="SMART" id="SM00387">
    <property type="entry name" value="HATPase_c"/>
    <property type="match status" value="1"/>
</dbReference>
<dbReference type="SMART" id="SM00065">
    <property type="entry name" value="GAF"/>
    <property type="match status" value="1"/>
</dbReference>
<proteinExistence type="predicted"/>
<evidence type="ECO:0000256" key="2">
    <source>
        <dbReference type="ARBA" id="ARBA00012438"/>
    </source>
</evidence>
<dbReference type="PANTHER" id="PTHR43547">
    <property type="entry name" value="TWO-COMPONENT HISTIDINE KINASE"/>
    <property type="match status" value="1"/>
</dbReference>
<name>A0ABU5VZH3_9BACT</name>
<keyword evidence="5" id="KW-0418">Kinase</keyword>
<dbReference type="Gene3D" id="3.30.565.10">
    <property type="entry name" value="Histidine kinase-like ATPase, C-terminal domain"/>
    <property type="match status" value="1"/>
</dbReference>
<accession>A0ABU5VZH3</accession>
<organism evidence="5 6">
    <name type="scientific">Bacteriovorax antarcticus</name>
    <dbReference type="NCBI Taxonomy" id="3088717"/>
    <lineage>
        <taxon>Bacteria</taxon>
        <taxon>Pseudomonadati</taxon>
        <taxon>Bdellovibrionota</taxon>
        <taxon>Bacteriovoracia</taxon>
        <taxon>Bacteriovoracales</taxon>
        <taxon>Bacteriovoracaceae</taxon>
        <taxon>Bacteriovorax</taxon>
    </lineage>
</organism>
<dbReference type="Pfam" id="PF01590">
    <property type="entry name" value="GAF"/>
    <property type="match status" value="1"/>
</dbReference>
<evidence type="ECO:0000256" key="3">
    <source>
        <dbReference type="ARBA" id="ARBA00022553"/>
    </source>
</evidence>
<dbReference type="Pfam" id="PF00512">
    <property type="entry name" value="HisKA"/>
    <property type="match status" value="1"/>
</dbReference>
<comment type="catalytic activity">
    <reaction evidence="1">
        <text>ATP + protein L-histidine = ADP + protein N-phospho-L-histidine.</text>
        <dbReference type="EC" id="2.7.13.3"/>
    </reaction>
</comment>
<dbReference type="InterPro" id="IPR003661">
    <property type="entry name" value="HisK_dim/P_dom"/>
</dbReference>
<dbReference type="InterPro" id="IPR004358">
    <property type="entry name" value="Sig_transdc_His_kin-like_C"/>
</dbReference>
<dbReference type="Gene3D" id="1.10.287.130">
    <property type="match status" value="1"/>
</dbReference>
<dbReference type="InterPro" id="IPR036890">
    <property type="entry name" value="HATPase_C_sf"/>
</dbReference>
<dbReference type="InterPro" id="IPR029016">
    <property type="entry name" value="GAF-like_dom_sf"/>
</dbReference>
<evidence type="ECO:0000313" key="5">
    <source>
        <dbReference type="EMBL" id="MEA9356970.1"/>
    </source>
</evidence>